<sequence>MSHSDIEKFNSNAVMSAVTVFNQVVYLSGQVPKNTSNGVAGQTHEILATIDELLALAGTDKSRLLSAQLYIKNLADFSIVNAIWIDWMKGCTPPSRATIQADLVNPDWLIEIAVTAAQP</sequence>
<dbReference type="PANTHER" id="PTHR47328:SF1">
    <property type="entry name" value="RUTC FAMILY PROTEIN YOAB"/>
    <property type="match status" value="1"/>
</dbReference>
<dbReference type="RefSeq" id="WP_213033059.1">
    <property type="nucleotide sequence ID" value="NZ_CP157981.1"/>
</dbReference>
<organism evidence="1">
    <name type="scientific">Acinetobacter sp. A1-4-2</name>
    <dbReference type="NCBI Taxonomy" id="3156489"/>
    <lineage>
        <taxon>Bacteria</taxon>
        <taxon>Pseudomonadati</taxon>
        <taxon>Pseudomonadota</taxon>
        <taxon>Gammaproteobacteria</taxon>
        <taxon>Moraxellales</taxon>
        <taxon>Moraxellaceae</taxon>
        <taxon>Acinetobacter</taxon>
    </lineage>
</organism>
<evidence type="ECO:0000313" key="1">
    <source>
        <dbReference type="EMBL" id="XBU15076.1"/>
    </source>
</evidence>
<dbReference type="PANTHER" id="PTHR47328">
    <property type="match status" value="1"/>
</dbReference>
<reference evidence="1" key="1">
    <citation type="submission" date="2024-06" db="EMBL/GenBank/DDBJ databases">
        <authorList>
            <person name="Song Z."/>
        </authorList>
    </citation>
    <scope>NUCLEOTIDE SEQUENCE</scope>
    <source>
        <strain evidence="1">A1-4-2</strain>
    </source>
</reference>
<dbReference type="InterPro" id="IPR035709">
    <property type="entry name" value="YoaB-like"/>
</dbReference>
<dbReference type="Gene3D" id="3.30.1330.40">
    <property type="entry name" value="RutC-like"/>
    <property type="match status" value="1"/>
</dbReference>
<dbReference type="AlphaFoldDB" id="A0AAU7SVL4"/>
<dbReference type="SUPFAM" id="SSF55298">
    <property type="entry name" value="YjgF-like"/>
    <property type="match status" value="1"/>
</dbReference>
<gene>
    <name evidence="1" type="ORF">ABJ384_11555</name>
</gene>
<dbReference type="EMBL" id="CP157981">
    <property type="protein sequence ID" value="XBU15076.1"/>
    <property type="molecule type" value="Genomic_DNA"/>
</dbReference>
<dbReference type="Pfam" id="PF01042">
    <property type="entry name" value="Ribonuc_L-PSP"/>
    <property type="match status" value="1"/>
</dbReference>
<protein>
    <submittedName>
        <fullName evidence="1">RidA family protein</fullName>
    </submittedName>
</protein>
<proteinExistence type="predicted"/>
<name>A0AAU7SVL4_9GAMM</name>
<dbReference type="CDD" id="cd06150">
    <property type="entry name" value="YjgF_YER057c_UK114_like_2"/>
    <property type="match status" value="1"/>
</dbReference>
<accession>A0AAU7SVL4</accession>
<dbReference type="InterPro" id="IPR006175">
    <property type="entry name" value="YjgF/YER057c/UK114"/>
</dbReference>
<dbReference type="InterPro" id="IPR035959">
    <property type="entry name" value="RutC-like_sf"/>
</dbReference>